<sequence>MPAERPASSSGPLAPEMAEQTEPAVITPAMLEEEEQLEAEGLEKERKMLEEARKSWDRESTEIRYRRLQHLLEKSNIYSKFLLTKMEQQQLEEQKKKEKLEKKKRSLKVTEGKNLIDGNEENTVMKKKRGREDESYNISEVMSKEEILSVAKKHKDNEDENSSTTNLCVEDLQKNKDSNSMIKDRLSQTVRQNSKFFFDPVRKCNGQPVPFQQPKHFTGGVMRWYQVEGMEWLRIPTLLYHGNRQERRKLVKNIHKRQGTLQIHPVVITSFEIAMRDQNALQHCYWKYLIVDEGHRIKNMKCRLIRELKRFNADNKLLLTGTPLQNNLSELWSLLNFLLPDVFDDLKSFESWFDITSLSETAEDIIAKEREQNVLHMLHQILTPFLLRRLKSDVALEVPPKREVVVYAPLCNKQEIFYTAIVNRTIANMFGSCEKETVELSPTGRPKRRSRKSINYSELDQFPSELEKLISQIQPEVKRERTVVEGNIPIESEVNLKLQNIMMLLRKCCNHPYMIEYPIDPVTQEFKIDEELVTNSGKFLILDRMLPELKKRCHKVLVFSQMTSMLDILMDYCHLRNFTFSRLDGSMSYSEREKNIYSFNTDPEVFLFLVSTRAGGLGINLTAADTVIIYDSDWNPQSDLQAQDRCHRIGQTKPVVVYRLVTANTIDQKIVERAAAKRKLEKLIIHKNHFKGGQSGLSQSKNFLDAKELMELLKSRDYEREVKGSREKVISDEDLELLLDRSDLIDQMKASRPIKEKTGIFKILENSEDSSAECLF</sequence>
<feature type="domain" description="Helicase ATP-binding" evidence="4">
    <location>
        <begin position="264"/>
        <end position="341"/>
    </location>
</feature>
<dbReference type="RGD" id="1309820">
    <property type="gene designation" value="Hells"/>
</dbReference>
<keyword evidence="8" id="KW-1267">Proteomics identification</keyword>
<dbReference type="Pfam" id="PF00271">
    <property type="entry name" value="Helicase_C"/>
    <property type="match status" value="1"/>
</dbReference>
<proteinExistence type="evidence at protein level"/>
<name>A0ABK0LYM9_RAT</name>
<evidence type="ECO:0000259" key="4">
    <source>
        <dbReference type="PROSITE" id="PS51192"/>
    </source>
</evidence>
<dbReference type="PANTHER" id="PTHR47161">
    <property type="entry name" value="LYMPHOID-SPECIFIC HELICASE"/>
    <property type="match status" value="1"/>
</dbReference>
<dbReference type="InterPro" id="IPR000330">
    <property type="entry name" value="SNF2_N"/>
</dbReference>
<organism evidence="6 7">
    <name type="scientific">Rattus norvegicus</name>
    <name type="common">Rat</name>
    <dbReference type="NCBI Taxonomy" id="10116"/>
    <lineage>
        <taxon>Eukaryota</taxon>
        <taxon>Metazoa</taxon>
        <taxon>Chordata</taxon>
        <taxon>Craniata</taxon>
        <taxon>Vertebrata</taxon>
        <taxon>Euteleostomi</taxon>
        <taxon>Mammalia</taxon>
        <taxon>Eutheria</taxon>
        <taxon>Euarchontoglires</taxon>
        <taxon>Glires</taxon>
        <taxon>Rodentia</taxon>
        <taxon>Myomorpha</taxon>
        <taxon>Muroidea</taxon>
        <taxon>Muridae</taxon>
        <taxon>Murinae</taxon>
        <taxon>Rattus</taxon>
    </lineage>
</organism>
<evidence type="ECO:0000256" key="3">
    <source>
        <dbReference type="SAM" id="MobiDB-lite"/>
    </source>
</evidence>
<dbReference type="SMART" id="SM00490">
    <property type="entry name" value="HELICc"/>
    <property type="match status" value="1"/>
</dbReference>
<dbReference type="InterPro" id="IPR001650">
    <property type="entry name" value="Helicase_C-like"/>
</dbReference>
<dbReference type="Gene3D" id="3.40.50.10810">
    <property type="entry name" value="Tandem AAA-ATPase domain"/>
    <property type="match status" value="1"/>
</dbReference>
<dbReference type="GeneTree" id="ENSGT00740000115593"/>
<dbReference type="PROSITE" id="PS51194">
    <property type="entry name" value="HELICASE_CTER"/>
    <property type="match status" value="1"/>
</dbReference>
<dbReference type="CDD" id="cd18793">
    <property type="entry name" value="SF2_C_SNF"/>
    <property type="match status" value="1"/>
</dbReference>
<feature type="region of interest" description="Disordered" evidence="3">
    <location>
        <begin position="1"/>
        <end position="23"/>
    </location>
</feature>
<gene>
    <name evidence="6" type="primary">Hells</name>
</gene>
<dbReference type="InterPro" id="IPR027417">
    <property type="entry name" value="P-loop_NTPase"/>
</dbReference>
<feature type="domain" description="Helicase C-terminal" evidence="5">
    <location>
        <begin position="541"/>
        <end position="691"/>
    </location>
</feature>
<dbReference type="InterPro" id="IPR038718">
    <property type="entry name" value="SNF2-like_sf"/>
</dbReference>
<evidence type="ECO:0000313" key="6">
    <source>
        <dbReference type="Ensembl" id="ENSRNOP00000109566.1"/>
    </source>
</evidence>
<dbReference type="SMART" id="SM00487">
    <property type="entry name" value="DEXDc"/>
    <property type="match status" value="1"/>
</dbReference>
<feature type="coiled-coil region" evidence="2">
    <location>
        <begin position="32"/>
        <end position="59"/>
    </location>
</feature>
<keyword evidence="1" id="KW-0378">Hydrolase</keyword>
<evidence type="ECO:0000313" key="7">
    <source>
        <dbReference type="Proteomes" id="UP000002494"/>
    </source>
</evidence>
<dbReference type="SUPFAM" id="SSF52540">
    <property type="entry name" value="P-loop containing nucleoside triphosphate hydrolases"/>
    <property type="match status" value="2"/>
</dbReference>
<evidence type="ECO:0000259" key="5">
    <source>
        <dbReference type="PROSITE" id="PS51194"/>
    </source>
</evidence>
<reference evidence="6" key="2">
    <citation type="submission" date="2025-08" db="UniProtKB">
        <authorList>
            <consortium name="Ensembl"/>
        </authorList>
    </citation>
    <scope>IDENTIFICATION</scope>
    <source>
        <strain evidence="6">Brown Norway</strain>
    </source>
</reference>
<feature type="coiled-coil region" evidence="2">
    <location>
        <begin position="83"/>
        <end position="110"/>
    </location>
</feature>
<dbReference type="Gene3D" id="3.40.50.300">
    <property type="entry name" value="P-loop containing nucleotide triphosphate hydrolases"/>
    <property type="match status" value="1"/>
</dbReference>
<reference evidence="6" key="3">
    <citation type="submission" date="2025-09" db="UniProtKB">
        <authorList>
            <consortium name="Ensembl"/>
        </authorList>
    </citation>
    <scope>IDENTIFICATION</scope>
    <source>
        <strain evidence="6">Brown Norway</strain>
    </source>
</reference>
<evidence type="ECO:0007829" key="8">
    <source>
        <dbReference type="PeptideAtlas" id="A0ABK0LYM9"/>
    </source>
</evidence>
<keyword evidence="2" id="KW-0175">Coiled coil</keyword>
<dbReference type="Proteomes" id="UP000002494">
    <property type="component" value="Chromosome 1"/>
</dbReference>
<dbReference type="PROSITE" id="PS51192">
    <property type="entry name" value="HELICASE_ATP_BIND_1"/>
    <property type="match status" value="1"/>
</dbReference>
<dbReference type="InterPro" id="IPR049730">
    <property type="entry name" value="SNF2/RAD54-like_C"/>
</dbReference>
<evidence type="ECO:0000256" key="2">
    <source>
        <dbReference type="SAM" id="Coils"/>
    </source>
</evidence>
<protein>
    <submittedName>
        <fullName evidence="6">Helicase, lymphoid specific</fullName>
    </submittedName>
</protein>
<evidence type="ECO:0000256" key="1">
    <source>
        <dbReference type="ARBA" id="ARBA00022801"/>
    </source>
</evidence>
<reference evidence="6" key="1">
    <citation type="submission" date="2024-01" db="EMBL/GenBank/DDBJ databases">
        <title>GRCr8: a new rat reference genome assembly contstructed from accurate long reads and long range scaffolding.</title>
        <authorList>
            <person name="Doris P.A."/>
            <person name="Kalbfleisch T."/>
            <person name="Li K."/>
            <person name="Howe K."/>
            <person name="Wood J."/>
        </authorList>
    </citation>
    <scope>NUCLEOTIDE SEQUENCE [LARGE SCALE GENOMIC DNA]</scope>
    <source>
        <strain evidence="6">Brown Norway</strain>
    </source>
</reference>
<dbReference type="PANTHER" id="PTHR47161:SF1">
    <property type="entry name" value="LYMPHOID-SPECIFIC HELICASE"/>
    <property type="match status" value="1"/>
</dbReference>
<dbReference type="InterPro" id="IPR014001">
    <property type="entry name" value="Helicase_ATP-bd"/>
</dbReference>
<accession>A0ABK0LYM9</accession>
<dbReference type="Ensembl" id="ENSRNOT00000157251.1">
    <property type="protein sequence ID" value="ENSRNOP00000109566.1"/>
    <property type="gene ID" value="ENSRNOG00000047692.4"/>
</dbReference>
<dbReference type="Pfam" id="PF00176">
    <property type="entry name" value="SNF2-rel_dom"/>
    <property type="match status" value="1"/>
</dbReference>
<keyword evidence="7" id="KW-1185">Reference proteome</keyword>